<reference evidence="2" key="1">
    <citation type="journal article" date="2024" name="Syst. Appl. Microbiol.">
        <title>First single-strain enrichments of Electrothrix cable bacteria, description of E. aestuarii sp. nov. and E. rattekaaiensis sp. nov., and proposal of a cable bacteria taxonomy following the rules of the SeqCode.</title>
        <authorList>
            <person name="Plum-Jensen L.E."/>
            <person name="Schramm A."/>
            <person name="Marshall I.P.G."/>
        </authorList>
    </citation>
    <scope>NUCLEOTIDE SEQUENCE</scope>
    <source>
        <strain evidence="2">Rat1</strain>
    </source>
</reference>
<gene>
    <name evidence="2" type="ORF">Q3M24_20830</name>
</gene>
<reference evidence="2" key="2">
    <citation type="submission" date="2024-06" db="EMBL/GenBank/DDBJ databases">
        <authorList>
            <person name="Plum-Jensen L.E."/>
            <person name="Schramm A."/>
            <person name="Marshall I.P.G."/>
        </authorList>
    </citation>
    <scope>NUCLEOTIDE SEQUENCE</scope>
    <source>
        <strain evidence="2">Rat1</strain>
    </source>
</reference>
<keyword evidence="1" id="KW-1133">Transmembrane helix</keyword>
<feature type="transmembrane region" description="Helical" evidence="1">
    <location>
        <begin position="6"/>
        <end position="23"/>
    </location>
</feature>
<feature type="transmembrane region" description="Helical" evidence="1">
    <location>
        <begin position="35"/>
        <end position="52"/>
    </location>
</feature>
<keyword evidence="1" id="KW-0812">Transmembrane</keyword>
<protein>
    <submittedName>
        <fullName evidence="2">DUF2892 domain-containing protein</fullName>
    </submittedName>
</protein>
<proteinExistence type="predicted"/>
<dbReference type="EMBL" id="CP159373">
    <property type="protein sequence ID" value="XCN72706.1"/>
    <property type="molecule type" value="Genomic_DNA"/>
</dbReference>
<keyword evidence="1" id="KW-0472">Membrane</keyword>
<evidence type="ECO:0000313" key="2">
    <source>
        <dbReference type="EMBL" id="XCN72706.1"/>
    </source>
</evidence>
<evidence type="ECO:0000256" key="1">
    <source>
        <dbReference type="SAM" id="Phobius"/>
    </source>
</evidence>
<organism evidence="2">
    <name type="scientific">Candidatus Electrothrix aestuarii</name>
    <dbReference type="NCBI Taxonomy" id="3062594"/>
    <lineage>
        <taxon>Bacteria</taxon>
        <taxon>Pseudomonadati</taxon>
        <taxon>Thermodesulfobacteriota</taxon>
        <taxon>Desulfobulbia</taxon>
        <taxon>Desulfobulbales</taxon>
        <taxon>Desulfobulbaceae</taxon>
        <taxon>Candidatus Electrothrix</taxon>
    </lineage>
</organism>
<sequence>MIVIDWIHSIAGFLVIMGLVLGFDCGGNPFFVHPYFLLLSLLVGLNLFQSGFTKRIPQELLLIKLGVPESREEKK</sequence>
<dbReference type="Gene3D" id="6.10.140.1340">
    <property type="match status" value="1"/>
</dbReference>
<accession>A0AAU8LU44</accession>
<name>A0AAU8LU44_9BACT</name>
<dbReference type="AlphaFoldDB" id="A0AAU8LU44"/>
<dbReference type="KEGG" id="eaj:Q3M24_20830"/>